<dbReference type="EMBL" id="BQNB010012399">
    <property type="protein sequence ID" value="GJT03100.1"/>
    <property type="molecule type" value="Genomic_DNA"/>
</dbReference>
<protein>
    <submittedName>
        <fullName evidence="2">Uncharacterized protein</fullName>
    </submittedName>
</protein>
<dbReference type="Proteomes" id="UP001151760">
    <property type="component" value="Unassembled WGS sequence"/>
</dbReference>
<comment type="caution">
    <text evidence="2">The sequence shown here is derived from an EMBL/GenBank/DDBJ whole genome shotgun (WGS) entry which is preliminary data.</text>
</comment>
<reference evidence="2" key="1">
    <citation type="journal article" date="2022" name="Int. J. Mol. Sci.">
        <title>Draft Genome of Tanacetum Coccineum: Genomic Comparison of Closely Related Tanacetum-Family Plants.</title>
        <authorList>
            <person name="Yamashiro T."/>
            <person name="Shiraishi A."/>
            <person name="Nakayama K."/>
            <person name="Satake H."/>
        </authorList>
    </citation>
    <scope>NUCLEOTIDE SEQUENCE</scope>
</reference>
<keyword evidence="1" id="KW-0472">Membrane</keyword>
<proteinExistence type="predicted"/>
<reference evidence="2" key="2">
    <citation type="submission" date="2022-01" db="EMBL/GenBank/DDBJ databases">
        <authorList>
            <person name="Yamashiro T."/>
            <person name="Shiraishi A."/>
            <person name="Satake H."/>
            <person name="Nakayama K."/>
        </authorList>
    </citation>
    <scope>NUCLEOTIDE SEQUENCE</scope>
</reference>
<keyword evidence="1" id="KW-0812">Transmembrane</keyword>
<organism evidence="2 3">
    <name type="scientific">Tanacetum coccineum</name>
    <dbReference type="NCBI Taxonomy" id="301880"/>
    <lineage>
        <taxon>Eukaryota</taxon>
        <taxon>Viridiplantae</taxon>
        <taxon>Streptophyta</taxon>
        <taxon>Embryophyta</taxon>
        <taxon>Tracheophyta</taxon>
        <taxon>Spermatophyta</taxon>
        <taxon>Magnoliopsida</taxon>
        <taxon>eudicotyledons</taxon>
        <taxon>Gunneridae</taxon>
        <taxon>Pentapetalae</taxon>
        <taxon>asterids</taxon>
        <taxon>campanulids</taxon>
        <taxon>Asterales</taxon>
        <taxon>Asteraceae</taxon>
        <taxon>Asteroideae</taxon>
        <taxon>Anthemideae</taxon>
        <taxon>Anthemidinae</taxon>
        <taxon>Tanacetum</taxon>
    </lineage>
</organism>
<feature type="transmembrane region" description="Helical" evidence="1">
    <location>
        <begin position="36"/>
        <end position="55"/>
    </location>
</feature>
<evidence type="ECO:0000256" key="1">
    <source>
        <dbReference type="SAM" id="Phobius"/>
    </source>
</evidence>
<name>A0ABQ5AK92_9ASTR</name>
<sequence>GSWFSLFSGFSLFADLGVLRVAYLRSADLGVLSGSWFSLFAGLEVLGVAYLREIIMISSGSNTSSESNSSEDSVQQWYYNGTESSNGPSKALLQWYEDVMESSRVPLVERLKKFFLER</sequence>
<accession>A0ABQ5AK92</accession>
<feature type="non-terminal residue" evidence="2">
    <location>
        <position position="1"/>
    </location>
</feature>
<evidence type="ECO:0000313" key="3">
    <source>
        <dbReference type="Proteomes" id="UP001151760"/>
    </source>
</evidence>
<keyword evidence="3" id="KW-1185">Reference proteome</keyword>
<gene>
    <name evidence="2" type="ORF">Tco_0824269</name>
</gene>
<keyword evidence="1" id="KW-1133">Transmembrane helix</keyword>
<evidence type="ECO:0000313" key="2">
    <source>
        <dbReference type="EMBL" id="GJT03100.1"/>
    </source>
</evidence>